<reference evidence="1" key="1">
    <citation type="submission" date="2006-05" db="EMBL/GenBank/DDBJ databases">
        <title>Structural characteristics of full-length genes from the downy mildew oomycete Hyaloperonospora parasitica.</title>
        <authorList>
            <person name="Casimiro S."/>
            <person name="Tenreiro R."/>
            <person name="Monteiro A.A."/>
        </authorList>
    </citation>
    <scope>NUCLEOTIDE SEQUENCE</scope>
    <source>
        <strain evidence="1">P501</strain>
    </source>
</reference>
<name>A2T2J9_9STRA</name>
<dbReference type="AlphaFoldDB" id="A2T2J9"/>
<evidence type="ECO:0000313" key="1">
    <source>
        <dbReference type="EMBL" id="ABG23237.1"/>
    </source>
</evidence>
<sequence length="39" mass="4872">MKTVRRRRRNEQLRHRRYRPDIAPFSLSLVATSVRWCRC</sequence>
<organism evidence="1">
    <name type="scientific">Hyaloperonospora parasitica</name>
    <dbReference type="NCBI Taxonomy" id="123356"/>
    <lineage>
        <taxon>Eukaryota</taxon>
        <taxon>Sar</taxon>
        <taxon>Stramenopiles</taxon>
        <taxon>Oomycota</taxon>
        <taxon>Peronosporomycetes</taxon>
        <taxon>Peronosporales</taxon>
        <taxon>Peronosporaceae</taxon>
        <taxon>Hyaloperonospora</taxon>
    </lineage>
</organism>
<proteinExistence type="predicted"/>
<protein>
    <submittedName>
        <fullName evidence="1">Uncharacterized protein</fullName>
    </submittedName>
</protein>
<accession>A2T2J9</accession>
<dbReference type="EMBL" id="DQ642028">
    <property type="protein sequence ID" value="ABG23237.1"/>
    <property type="molecule type" value="Genomic_DNA"/>
</dbReference>